<keyword evidence="2" id="KW-1185">Reference proteome</keyword>
<dbReference type="eggNOG" id="ENOG502SDT1">
    <property type="taxonomic scope" value="Eukaryota"/>
</dbReference>
<protein>
    <submittedName>
        <fullName evidence="1">Uncharacterized protein</fullName>
    </submittedName>
</protein>
<gene>
    <name evidence="1" type="ORF">KGM_208638</name>
</gene>
<sequence>MEFTPALSTLQGVFISADSVHSFSKLAAKGGNEKKIEYIIECIRKFLVKENYIVGNIINEEHVQILRKFAFYIVLNSDLCILEEMVDLDGIDFVIWTIPTIKRCLMCEILWKLNMENFIYEIIVYSSPYLGLEVAAAFIENFKYFEPTECLSKLKILTAACYRLLARQAFFNIQDNEIKEAFNYFQKCIQLWVNLPNSDKLSRLSRDAEYKFIGDRLHSILLLALDIFSYFTTEQKRKSADFQDIYELTFKEEILKDKGDVVKLSSCNHSILITYLDKSHIDFLDVCQTLVMDVSVDIFCAWTEYEEDDKSMQQKIGELCYKVTETLSKINSISEHPVLSMLQQISTKPVNLEDIINKTDVNIIIENINKADDSSQWIKALLYRDNLCEEQLLIEQLSNHLEELNEEECYKLFKLFNKFIQDRKDTNEFLKGAYSLNELVQYRAPTLAMLAQVLDSVRWKINTFTSIAPPTLDLVIQLQTSLLNTYESDIPENESVWLKSKLRNIKPLNMYYFRLLWNPPGNTFVEVISGIHIHKDMDLEHLVVWLSQIISSTILQEWYQIWDSLLVFGYKNILDIFHKALILICTAEKLNHTDKSRACLLYCIKNYVAVIRYRFFTLPLKDSDISFVVNKFAIIDNYLEEDYVEEVKNVMLPLFSYIAEKNETIDKDIFQRLHNKFKHAIVIDMINNLFNKKMVAE</sequence>
<dbReference type="EMBL" id="AGBW02013218">
    <property type="protein sequence ID" value="OWR43858.1"/>
    <property type="molecule type" value="Genomic_DNA"/>
</dbReference>
<dbReference type="AlphaFoldDB" id="A0A212EQU4"/>
<evidence type="ECO:0000313" key="1">
    <source>
        <dbReference type="EMBL" id="OWR43858.1"/>
    </source>
</evidence>
<dbReference type="KEGG" id="dpl:KGM_208638"/>
<evidence type="ECO:0000313" key="2">
    <source>
        <dbReference type="Proteomes" id="UP000007151"/>
    </source>
</evidence>
<accession>A0A212EQU4</accession>
<comment type="caution">
    <text evidence="1">The sequence shown here is derived from an EMBL/GenBank/DDBJ whole genome shotgun (WGS) entry which is preliminary data.</text>
</comment>
<reference evidence="1 2" key="1">
    <citation type="journal article" date="2011" name="Cell">
        <title>The monarch butterfly genome yields insights into long-distance migration.</title>
        <authorList>
            <person name="Zhan S."/>
            <person name="Merlin C."/>
            <person name="Boore J.L."/>
            <person name="Reppert S.M."/>
        </authorList>
    </citation>
    <scope>NUCLEOTIDE SEQUENCE [LARGE SCALE GENOMIC DNA]</scope>
    <source>
        <strain evidence="1">F-2</strain>
    </source>
</reference>
<dbReference type="Proteomes" id="UP000007151">
    <property type="component" value="Unassembled WGS sequence"/>
</dbReference>
<proteinExistence type="predicted"/>
<dbReference type="InParanoid" id="A0A212EQU4"/>
<organism evidence="1 2">
    <name type="scientific">Danaus plexippus plexippus</name>
    <dbReference type="NCBI Taxonomy" id="278856"/>
    <lineage>
        <taxon>Eukaryota</taxon>
        <taxon>Metazoa</taxon>
        <taxon>Ecdysozoa</taxon>
        <taxon>Arthropoda</taxon>
        <taxon>Hexapoda</taxon>
        <taxon>Insecta</taxon>
        <taxon>Pterygota</taxon>
        <taxon>Neoptera</taxon>
        <taxon>Endopterygota</taxon>
        <taxon>Lepidoptera</taxon>
        <taxon>Glossata</taxon>
        <taxon>Ditrysia</taxon>
        <taxon>Papilionoidea</taxon>
        <taxon>Nymphalidae</taxon>
        <taxon>Danainae</taxon>
        <taxon>Danaini</taxon>
        <taxon>Danaina</taxon>
        <taxon>Danaus</taxon>
        <taxon>Danaus</taxon>
    </lineage>
</organism>
<name>A0A212EQU4_DANPL</name>